<dbReference type="AlphaFoldDB" id="A0A2K3E374"/>
<dbReference type="PANTHER" id="PTHR24198">
    <property type="entry name" value="ANKYRIN REPEAT AND PROTEIN KINASE DOMAIN-CONTAINING PROTEIN"/>
    <property type="match status" value="1"/>
</dbReference>
<dbReference type="RefSeq" id="XP_042927575.1">
    <property type="nucleotide sequence ID" value="XM_043059941.1"/>
</dbReference>
<gene>
    <name evidence="4" type="ORF">CHLRE_02g114350v5</name>
</gene>
<evidence type="ECO:0000313" key="5">
    <source>
        <dbReference type="Proteomes" id="UP000006906"/>
    </source>
</evidence>
<dbReference type="SUPFAM" id="SSF48403">
    <property type="entry name" value="Ankyrin repeat"/>
    <property type="match status" value="1"/>
</dbReference>
<dbReference type="Proteomes" id="UP000006906">
    <property type="component" value="Chromosome 2"/>
</dbReference>
<dbReference type="STRING" id="3055.A0A2K3E374"/>
<dbReference type="Gramene" id="PNW87234">
    <property type="protein sequence ID" value="PNW87234"/>
    <property type="gene ID" value="CHLRE_02g114350v5"/>
</dbReference>
<keyword evidence="5" id="KW-1185">Reference proteome</keyword>
<dbReference type="OrthoDB" id="194358at2759"/>
<evidence type="ECO:0000256" key="3">
    <source>
        <dbReference type="SAM" id="MobiDB-lite"/>
    </source>
</evidence>
<organism evidence="4 5">
    <name type="scientific">Chlamydomonas reinhardtii</name>
    <name type="common">Chlamydomonas smithii</name>
    <dbReference type="NCBI Taxonomy" id="3055"/>
    <lineage>
        <taxon>Eukaryota</taxon>
        <taxon>Viridiplantae</taxon>
        <taxon>Chlorophyta</taxon>
        <taxon>core chlorophytes</taxon>
        <taxon>Chlorophyceae</taxon>
        <taxon>CS clade</taxon>
        <taxon>Chlamydomonadales</taxon>
        <taxon>Chlamydomonadaceae</taxon>
        <taxon>Chlamydomonas</taxon>
    </lineage>
</organism>
<dbReference type="InParanoid" id="A0A2K3E374"/>
<feature type="region of interest" description="Disordered" evidence="3">
    <location>
        <begin position="327"/>
        <end position="375"/>
    </location>
</feature>
<protein>
    <submittedName>
        <fullName evidence="4">Uncharacterized protein</fullName>
    </submittedName>
</protein>
<keyword evidence="2" id="KW-0040">ANK repeat</keyword>
<feature type="compositionally biased region" description="Basic and acidic residues" evidence="3">
    <location>
        <begin position="327"/>
        <end position="338"/>
    </location>
</feature>
<name>A0A2K3E374_CHLRE</name>
<dbReference type="SMART" id="SM00248">
    <property type="entry name" value="ANK"/>
    <property type="match status" value="4"/>
</dbReference>
<accession>A0A2K3E374</accession>
<evidence type="ECO:0000256" key="1">
    <source>
        <dbReference type="ARBA" id="ARBA00022737"/>
    </source>
</evidence>
<feature type="compositionally biased region" description="Basic and acidic residues" evidence="3">
    <location>
        <begin position="351"/>
        <end position="367"/>
    </location>
</feature>
<evidence type="ECO:0000313" key="4">
    <source>
        <dbReference type="EMBL" id="PNW87234.1"/>
    </source>
</evidence>
<dbReference type="Gene3D" id="1.25.40.20">
    <property type="entry name" value="Ankyrin repeat-containing domain"/>
    <property type="match status" value="1"/>
</dbReference>
<dbReference type="PaxDb" id="3055-EDP07359"/>
<evidence type="ECO:0000256" key="2">
    <source>
        <dbReference type="ARBA" id="ARBA00023043"/>
    </source>
</evidence>
<dbReference type="InterPro" id="IPR002110">
    <property type="entry name" value="Ankyrin_rpt"/>
</dbReference>
<dbReference type="Pfam" id="PF12796">
    <property type="entry name" value="Ank_2"/>
    <property type="match status" value="1"/>
</dbReference>
<dbReference type="EMBL" id="CM008963">
    <property type="protein sequence ID" value="PNW87234.1"/>
    <property type="molecule type" value="Genomic_DNA"/>
</dbReference>
<reference evidence="4 5" key="1">
    <citation type="journal article" date="2007" name="Science">
        <title>The Chlamydomonas genome reveals the evolution of key animal and plant functions.</title>
        <authorList>
            <person name="Merchant S.S."/>
            <person name="Prochnik S.E."/>
            <person name="Vallon O."/>
            <person name="Harris E.H."/>
            <person name="Karpowicz S.J."/>
            <person name="Witman G.B."/>
            <person name="Terry A."/>
            <person name="Salamov A."/>
            <person name="Fritz-Laylin L.K."/>
            <person name="Marechal-Drouard L."/>
            <person name="Marshall W.F."/>
            <person name="Qu L.H."/>
            <person name="Nelson D.R."/>
            <person name="Sanderfoot A.A."/>
            <person name="Spalding M.H."/>
            <person name="Kapitonov V.V."/>
            <person name="Ren Q."/>
            <person name="Ferris P."/>
            <person name="Lindquist E."/>
            <person name="Shapiro H."/>
            <person name="Lucas S.M."/>
            <person name="Grimwood J."/>
            <person name="Schmutz J."/>
            <person name="Cardol P."/>
            <person name="Cerutti H."/>
            <person name="Chanfreau G."/>
            <person name="Chen C.L."/>
            <person name="Cognat V."/>
            <person name="Croft M.T."/>
            <person name="Dent R."/>
            <person name="Dutcher S."/>
            <person name="Fernandez E."/>
            <person name="Fukuzawa H."/>
            <person name="Gonzalez-Ballester D."/>
            <person name="Gonzalez-Halphen D."/>
            <person name="Hallmann A."/>
            <person name="Hanikenne M."/>
            <person name="Hippler M."/>
            <person name="Inwood W."/>
            <person name="Jabbari K."/>
            <person name="Kalanon M."/>
            <person name="Kuras R."/>
            <person name="Lefebvre P.A."/>
            <person name="Lemaire S.D."/>
            <person name="Lobanov A.V."/>
            <person name="Lohr M."/>
            <person name="Manuell A."/>
            <person name="Meier I."/>
            <person name="Mets L."/>
            <person name="Mittag M."/>
            <person name="Mittelmeier T."/>
            <person name="Moroney J.V."/>
            <person name="Moseley J."/>
            <person name="Napoli C."/>
            <person name="Nedelcu A.M."/>
            <person name="Niyogi K."/>
            <person name="Novoselov S.V."/>
            <person name="Paulsen I.T."/>
            <person name="Pazour G."/>
            <person name="Purton S."/>
            <person name="Ral J.P."/>
            <person name="Riano-Pachon D.M."/>
            <person name="Riekhof W."/>
            <person name="Rymarquis L."/>
            <person name="Schroda M."/>
            <person name="Stern D."/>
            <person name="Umen J."/>
            <person name="Willows R."/>
            <person name="Wilson N."/>
            <person name="Zimmer S.L."/>
            <person name="Allmer J."/>
            <person name="Balk J."/>
            <person name="Bisova K."/>
            <person name="Chen C.J."/>
            <person name="Elias M."/>
            <person name="Gendler K."/>
            <person name="Hauser C."/>
            <person name="Lamb M.R."/>
            <person name="Ledford H."/>
            <person name="Long J.C."/>
            <person name="Minagawa J."/>
            <person name="Page M.D."/>
            <person name="Pan J."/>
            <person name="Pootakham W."/>
            <person name="Roje S."/>
            <person name="Rose A."/>
            <person name="Stahlberg E."/>
            <person name="Terauchi A.M."/>
            <person name="Yang P."/>
            <person name="Ball S."/>
            <person name="Bowler C."/>
            <person name="Dieckmann C.L."/>
            <person name="Gladyshev V.N."/>
            <person name="Green P."/>
            <person name="Jorgensen R."/>
            <person name="Mayfield S."/>
            <person name="Mueller-Roeber B."/>
            <person name="Rajamani S."/>
            <person name="Sayre R.T."/>
            <person name="Brokstein P."/>
            <person name="Dubchak I."/>
            <person name="Goodstein D."/>
            <person name="Hornick L."/>
            <person name="Huang Y.W."/>
            <person name="Jhaveri J."/>
            <person name="Luo Y."/>
            <person name="Martinez D."/>
            <person name="Ngau W.C."/>
            <person name="Otillar B."/>
            <person name="Poliakov A."/>
            <person name="Porter A."/>
            <person name="Szajkowski L."/>
            <person name="Werner G."/>
            <person name="Zhou K."/>
            <person name="Grigoriev I.V."/>
            <person name="Rokhsar D.S."/>
            <person name="Grossman A.R."/>
        </authorList>
    </citation>
    <scope>NUCLEOTIDE SEQUENCE [LARGE SCALE GENOMIC DNA]</scope>
    <source>
        <strain evidence="5">CC-503</strain>
    </source>
</reference>
<sequence>MINGRNNTALLEVARVSGVDSQACFSEVVHTLLTSGADVNAIGENGWSVLHCLALNPNPRLRVPQQRDVARHLIQHGARPDVQDSSGRLALHHAVDTGHLHLLCALADAAPGLITAQAWGAELLSAAAKAGRRDIVQVLLRRNGADGPLMVTRVVQVLGSGCEGHGVQLRLQLDGALVELEMRQAHLRLEQHLQQHQQAHTMQPSAPPLPASLYPGVAETQQQEHAKHTLHWGAAGGAAPTTAAGVIVTGVPVSAPPLYPQLTPSPYGTCAWLQQEVVRLEARVAQLQSELREHEHRCEMLAAAQQQAEAAQRQAVAAEAAAQLARERRDRDLAHEAQKAAAQAFGAGHGAAREHRACDAAAHDRRQQHPARRHG</sequence>
<dbReference type="GeneID" id="5725215"/>
<dbReference type="PANTHER" id="PTHR24198:SF165">
    <property type="entry name" value="ANKYRIN REPEAT-CONTAINING PROTEIN-RELATED"/>
    <property type="match status" value="1"/>
</dbReference>
<proteinExistence type="predicted"/>
<dbReference type="KEGG" id="cre:CHLRE_02g114350v5"/>
<keyword evidence="1" id="KW-0677">Repeat</keyword>
<dbReference type="InterPro" id="IPR036770">
    <property type="entry name" value="Ankyrin_rpt-contain_sf"/>
</dbReference>